<evidence type="ECO:0000256" key="16">
    <source>
        <dbReference type="SAM" id="MobiDB-lite"/>
    </source>
</evidence>
<feature type="compositionally biased region" description="Polar residues" evidence="16">
    <location>
        <begin position="1065"/>
        <end position="1078"/>
    </location>
</feature>
<evidence type="ECO:0000259" key="22">
    <source>
        <dbReference type="PROSITE" id="PS51327"/>
    </source>
</evidence>
<comment type="caution">
    <text evidence="23">The sequence shown here is derived from an EMBL/GenBank/DDBJ whole genome shotgun (WGS) entry which is preliminary data.</text>
</comment>
<evidence type="ECO:0000256" key="9">
    <source>
        <dbReference type="ARBA" id="ARBA00022840"/>
    </source>
</evidence>
<keyword evidence="10" id="KW-0460">Magnesium</keyword>
<dbReference type="InterPro" id="IPR014720">
    <property type="entry name" value="dsRBD_dom"/>
</dbReference>
<dbReference type="Proteomes" id="UP000192578">
    <property type="component" value="Unassembled WGS sequence"/>
</dbReference>
<evidence type="ECO:0000256" key="11">
    <source>
        <dbReference type="ARBA" id="ARBA00022884"/>
    </source>
</evidence>
<feature type="domain" description="Helicase C-terminal" evidence="21">
    <location>
        <begin position="406"/>
        <end position="577"/>
    </location>
</feature>
<keyword evidence="3" id="KW-0540">Nuclease</keyword>
<dbReference type="InterPro" id="IPR027417">
    <property type="entry name" value="P-loop_NTPase"/>
</dbReference>
<dbReference type="PANTHER" id="PTHR14950">
    <property type="entry name" value="DICER-RELATED"/>
    <property type="match status" value="1"/>
</dbReference>
<evidence type="ECO:0000256" key="2">
    <source>
        <dbReference type="ARBA" id="ARBA00001946"/>
    </source>
</evidence>
<protein>
    <submittedName>
        <fullName evidence="23">Endoribonuclease Dicer</fullName>
    </submittedName>
</protein>
<evidence type="ECO:0000256" key="10">
    <source>
        <dbReference type="ARBA" id="ARBA00022842"/>
    </source>
</evidence>
<dbReference type="GO" id="GO:0030422">
    <property type="term" value="P:siRNA processing"/>
    <property type="evidence" value="ECO:0007669"/>
    <property type="project" value="InterPro"/>
</dbReference>
<evidence type="ECO:0000256" key="13">
    <source>
        <dbReference type="ARBA" id="ARBA00023211"/>
    </source>
</evidence>
<dbReference type="GO" id="GO:0006309">
    <property type="term" value="P:apoptotic DNA fragmentation"/>
    <property type="evidence" value="ECO:0007669"/>
    <property type="project" value="TreeGrafter"/>
</dbReference>
<dbReference type="FunFam" id="1.10.1520.10:FF:000005">
    <property type="entry name" value="Putative endoribonuclease dicer"/>
    <property type="match status" value="1"/>
</dbReference>
<evidence type="ECO:0000259" key="18">
    <source>
        <dbReference type="PROSITE" id="PS50142"/>
    </source>
</evidence>
<dbReference type="SUPFAM" id="SSF69065">
    <property type="entry name" value="RNase III domain-like"/>
    <property type="match status" value="2"/>
</dbReference>
<keyword evidence="6" id="KW-0547">Nucleotide-binding</keyword>
<dbReference type="EMBL" id="MTYJ01000002">
    <property type="protein sequence ID" value="OQV25604.1"/>
    <property type="molecule type" value="Genomic_DNA"/>
</dbReference>
<dbReference type="PROSITE" id="PS51192">
    <property type="entry name" value="HELICASE_ATP_BIND_1"/>
    <property type="match status" value="1"/>
</dbReference>
<feature type="domain" description="DRBM" evidence="17">
    <location>
        <begin position="1569"/>
        <end position="1632"/>
    </location>
</feature>
<dbReference type="GO" id="GO:0046872">
    <property type="term" value="F:metal ion binding"/>
    <property type="evidence" value="ECO:0007669"/>
    <property type="project" value="UniProtKB-KW"/>
</dbReference>
<dbReference type="GO" id="GO:0005737">
    <property type="term" value="C:cytoplasm"/>
    <property type="evidence" value="ECO:0007669"/>
    <property type="project" value="TreeGrafter"/>
</dbReference>
<evidence type="ECO:0000256" key="5">
    <source>
        <dbReference type="ARBA" id="ARBA00022737"/>
    </source>
</evidence>
<dbReference type="PROSITE" id="PS50137">
    <property type="entry name" value="DS_RBD"/>
    <property type="match status" value="1"/>
</dbReference>
<keyword evidence="7" id="KW-0378">Hydrolase</keyword>
<feature type="domain" description="RNase III" evidence="18">
    <location>
        <begin position="1202"/>
        <end position="1324"/>
    </location>
</feature>
<evidence type="ECO:0000259" key="20">
    <source>
        <dbReference type="PROSITE" id="PS51192"/>
    </source>
</evidence>
<dbReference type="GO" id="GO:0003677">
    <property type="term" value="F:DNA binding"/>
    <property type="evidence" value="ECO:0007669"/>
    <property type="project" value="InterPro"/>
</dbReference>
<feature type="compositionally biased region" description="Low complexity" evidence="16">
    <location>
        <begin position="1054"/>
        <end position="1064"/>
    </location>
</feature>
<dbReference type="PROSITE" id="PS50821">
    <property type="entry name" value="PAZ"/>
    <property type="match status" value="1"/>
</dbReference>
<dbReference type="OrthoDB" id="416741at2759"/>
<dbReference type="InterPro" id="IPR038248">
    <property type="entry name" value="Dicer_dimer_sf"/>
</dbReference>
<dbReference type="Pfam" id="PF20932">
    <property type="entry name" value="Dicer_dsRBD"/>
    <property type="match status" value="1"/>
</dbReference>
<keyword evidence="4" id="KW-0479">Metal-binding</keyword>
<keyword evidence="5" id="KW-0677">Repeat</keyword>
<comment type="cofactor">
    <cofactor evidence="1">
        <name>Mn(2+)</name>
        <dbReference type="ChEBI" id="CHEBI:29035"/>
    </cofactor>
</comment>
<keyword evidence="11 15" id="KW-0694">RNA-binding</keyword>
<keyword evidence="9" id="KW-0067">ATP-binding</keyword>
<dbReference type="InterPro" id="IPR006935">
    <property type="entry name" value="Helicase/UvrB_N"/>
</dbReference>
<dbReference type="Pfam" id="PF04851">
    <property type="entry name" value="ResIII"/>
    <property type="match status" value="1"/>
</dbReference>
<dbReference type="SUPFAM" id="SSF52540">
    <property type="entry name" value="P-loop containing nucleoside triphosphate hydrolases"/>
    <property type="match status" value="1"/>
</dbReference>
<dbReference type="GO" id="GO:0003723">
    <property type="term" value="F:RNA binding"/>
    <property type="evidence" value="ECO:0007669"/>
    <property type="project" value="UniProtKB-UniRule"/>
</dbReference>
<dbReference type="GO" id="GO:0004386">
    <property type="term" value="F:helicase activity"/>
    <property type="evidence" value="ECO:0007669"/>
    <property type="project" value="UniProtKB-KW"/>
</dbReference>
<evidence type="ECO:0000313" key="23">
    <source>
        <dbReference type="EMBL" id="OQV25604.1"/>
    </source>
</evidence>
<dbReference type="SMART" id="SM00949">
    <property type="entry name" value="PAZ"/>
    <property type="match status" value="1"/>
</dbReference>
<dbReference type="Gene3D" id="3.40.50.300">
    <property type="entry name" value="P-loop containing nucleotide triphosphate hydrolases"/>
    <property type="match status" value="2"/>
</dbReference>
<evidence type="ECO:0000256" key="6">
    <source>
        <dbReference type="ARBA" id="ARBA00022741"/>
    </source>
</evidence>
<keyword evidence="24" id="KW-1185">Reference proteome</keyword>
<evidence type="ECO:0000256" key="7">
    <source>
        <dbReference type="ARBA" id="ARBA00022801"/>
    </source>
</evidence>
<dbReference type="Gene3D" id="1.10.1520.10">
    <property type="entry name" value="Ribonuclease III domain"/>
    <property type="match status" value="2"/>
</dbReference>
<dbReference type="CDD" id="cd00593">
    <property type="entry name" value="RIBOc"/>
    <property type="match status" value="2"/>
</dbReference>
<dbReference type="Pfam" id="PF03368">
    <property type="entry name" value="Dicer_dimer"/>
    <property type="match status" value="1"/>
</dbReference>
<comment type="cofactor">
    <cofactor evidence="2">
        <name>Mg(2+)</name>
        <dbReference type="ChEBI" id="CHEBI:18420"/>
    </cofactor>
</comment>
<dbReference type="GO" id="GO:0004530">
    <property type="term" value="F:deoxyribonuclease I activity"/>
    <property type="evidence" value="ECO:0007669"/>
    <property type="project" value="TreeGrafter"/>
</dbReference>
<dbReference type="InterPro" id="IPR036389">
    <property type="entry name" value="RNase_III_sf"/>
</dbReference>
<organism evidence="23 24">
    <name type="scientific">Hypsibius exemplaris</name>
    <name type="common">Freshwater tardigrade</name>
    <dbReference type="NCBI Taxonomy" id="2072580"/>
    <lineage>
        <taxon>Eukaryota</taxon>
        <taxon>Metazoa</taxon>
        <taxon>Ecdysozoa</taxon>
        <taxon>Tardigrada</taxon>
        <taxon>Eutardigrada</taxon>
        <taxon>Parachela</taxon>
        <taxon>Hypsibioidea</taxon>
        <taxon>Hypsibiidae</taxon>
        <taxon>Hypsibius</taxon>
    </lineage>
</organism>
<dbReference type="SMART" id="SM00487">
    <property type="entry name" value="DEXDc"/>
    <property type="match status" value="1"/>
</dbReference>
<reference evidence="24" key="1">
    <citation type="submission" date="2017-01" db="EMBL/GenBank/DDBJ databases">
        <title>Comparative genomics of anhydrobiosis in the tardigrade Hypsibius dujardini.</title>
        <authorList>
            <person name="Yoshida Y."/>
            <person name="Koutsovoulos G."/>
            <person name="Laetsch D."/>
            <person name="Stevens L."/>
            <person name="Kumar S."/>
            <person name="Horikawa D."/>
            <person name="Ishino K."/>
            <person name="Komine S."/>
            <person name="Tomita M."/>
            <person name="Blaxter M."/>
            <person name="Arakawa K."/>
        </authorList>
    </citation>
    <scope>NUCLEOTIDE SEQUENCE [LARGE SCALE GENOMIC DNA]</scope>
    <source>
        <strain evidence="24">Z151</strain>
    </source>
</reference>
<evidence type="ECO:0000256" key="15">
    <source>
        <dbReference type="PROSITE-ProRule" id="PRU00657"/>
    </source>
</evidence>
<evidence type="ECO:0000256" key="4">
    <source>
        <dbReference type="ARBA" id="ARBA00022723"/>
    </source>
</evidence>
<dbReference type="GO" id="GO:0005634">
    <property type="term" value="C:nucleus"/>
    <property type="evidence" value="ECO:0007669"/>
    <property type="project" value="TreeGrafter"/>
</dbReference>
<accession>A0A1W0XDQ7</accession>
<feature type="domain" description="Helicase ATP-binding" evidence="20">
    <location>
        <begin position="34"/>
        <end position="212"/>
    </location>
</feature>
<feature type="region of interest" description="Disordered" evidence="16">
    <location>
        <begin position="1"/>
        <end position="24"/>
    </location>
</feature>
<dbReference type="InterPro" id="IPR001650">
    <property type="entry name" value="Helicase_C-like"/>
</dbReference>
<feature type="domain" description="Dicer dsRNA-binding fold" evidence="22">
    <location>
        <begin position="603"/>
        <end position="695"/>
    </location>
</feature>
<dbReference type="PROSITE" id="PS50142">
    <property type="entry name" value="RNASE_3_2"/>
    <property type="match status" value="2"/>
</dbReference>
<keyword evidence="13" id="KW-0464">Manganese</keyword>
<feature type="domain" description="PAZ" evidence="19">
    <location>
        <begin position="872"/>
        <end position="992"/>
    </location>
</feature>
<dbReference type="Pfam" id="PF20931">
    <property type="entry name" value="Dicer_platform"/>
    <property type="match status" value="1"/>
</dbReference>
<keyword evidence="8" id="KW-0347">Helicase</keyword>
<dbReference type="GO" id="GO:0004525">
    <property type="term" value="F:ribonuclease III activity"/>
    <property type="evidence" value="ECO:0007669"/>
    <property type="project" value="InterPro"/>
</dbReference>
<comment type="similarity">
    <text evidence="14 15">Belongs to the helicase family. Dicer subfamily.</text>
</comment>
<dbReference type="InterPro" id="IPR005034">
    <property type="entry name" value="Dicer_dimerisation"/>
</dbReference>
<dbReference type="Pfam" id="PF00271">
    <property type="entry name" value="Helicase_C"/>
    <property type="match status" value="1"/>
</dbReference>
<keyword evidence="12" id="KW-0943">RNA-mediated gene silencing</keyword>
<dbReference type="InterPro" id="IPR014001">
    <property type="entry name" value="Helicase_ATP-bd"/>
</dbReference>
<feature type="region of interest" description="Disordered" evidence="16">
    <location>
        <begin position="1051"/>
        <end position="1107"/>
    </location>
</feature>
<dbReference type="Gene3D" id="2.170.260.10">
    <property type="entry name" value="paz domain"/>
    <property type="match status" value="1"/>
</dbReference>
<evidence type="ECO:0000259" key="17">
    <source>
        <dbReference type="PROSITE" id="PS50137"/>
    </source>
</evidence>
<dbReference type="SMART" id="SM00358">
    <property type="entry name" value="DSRM"/>
    <property type="match status" value="1"/>
</dbReference>
<dbReference type="PROSITE" id="PS51194">
    <property type="entry name" value="HELICASE_CTER"/>
    <property type="match status" value="1"/>
</dbReference>
<name>A0A1W0XDQ7_HYPEX</name>
<evidence type="ECO:0000256" key="8">
    <source>
        <dbReference type="ARBA" id="ARBA00022806"/>
    </source>
</evidence>
<dbReference type="Pfam" id="PF00636">
    <property type="entry name" value="Ribonuclease_3"/>
    <property type="match status" value="2"/>
</dbReference>
<dbReference type="SMART" id="SM00490">
    <property type="entry name" value="HELICc"/>
    <property type="match status" value="1"/>
</dbReference>
<dbReference type="Gene3D" id="3.30.160.20">
    <property type="match status" value="1"/>
</dbReference>
<dbReference type="GO" id="GO:0005524">
    <property type="term" value="F:ATP binding"/>
    <property type="evidence" value="ECO:0007669"/>
    <property type="project" value="UniProtKB-KW"/>
</dbReference>
<dbReference type="InterPro" id="IPR003100">
    <property type="entry name" value="PAZ_dom"/>
</dbReference>
<sequence>MVDNHSGRPPVPESDSATPTLPEKFTQRAYQDELVERAKEENIICALGTGTGKTYIAIKLIQELRHQIDGEWDDGAQRTFFVVPSVPLVEQQAKALKEVTRISTDRYHGKLGVDEWSKETWIADFRKTRIIVIIHDVFLQLLTDNIIEPDRINLIVLDECHHANEKHPYRNITRHLHAHSSPRKPRILGLSASVINFKLKGSQTIEDSFNELQRCLNCVVVTSWDQSLALHTARPDMQIIQYSLPMETLELTSAKEILQDAANWLEKAKCAQLPLGVPGDYLATSLDRAEELDDQAKESIREIRNVLMQIINCLKSLGPYCAYVAGTELLKDLRFMLNQGIFPARSVPVQVATSALEIFNRNLELNFHVNDIESGHVHQLCELITPRVSSLLDTLKQCWDSAPAKTTDEDTKAFCGIIFVKERINAWALYKLLTLIASCPDGPYAFLKCGFCVGQLTESGSPDSAGDKPSISWKQLKSTLENFREGRSNILVATEVVEEGFDVGQCNLIVRFDLPSGFRSYIQSKGRARMMASKFIIMVERSEYGKFVDGDLAQYQKLEADMQRLCDSRKAPTEAERDEHFADEEYPPFCPAGTTLRITVNTSLNILQRYCNTLPNDNMTTCTTYFRVKKLGQESFVCTAYLPLSAAIKQPVTGETVKRDKLAKKVVALKCCELLYGMNELDDNMLPKSEDSWHKDVTDFIGNHERERVEDKEAPQPGTRRRLQTYSKLVPEFCTSSRDPSTTHYFYAIRLVLKGHLSADRDDRFEYDQSVSVGFLSRASLPALPTWPIYIQLREFTVYTDFVETVTLTAGQLHAVKKFHYTVFNEVIGFATVVEGLSSLEENISDTLFTVPTKLVGKTYSLDWDALTRLITPNGFLTTLPSEDERRRLGTRPLDYENAVVASDYNGQVERFHVRQVRRELTPHSMVKPFEETTAELVRRKYGVTVQIPDQPLLEVRHCAKQLNFLRPKPKDAESPDRNHITVIAELFRILPLTNALYVKCRLLPTILHRMQSLCNTLQLYDILRCKSSVGSAVGAAEQWKELENDHRFRGLYSSSPRGSPASSVNFEMSPTAENTPPVQRMESEESPDPSTPDSDSDGSLNGFDMVNGVKTPQSLGLFFEKQMNKQFYVQMHSRIRKRKNDSKLLSQSQSPLRPTLEALKKAEWMRAPEGCQSSLTPPPFRLDSEFRTDPRTTPFPEIASLLTAITTAKAGDNFDLERMETMGDSFLKLTTCLYLYGKYPNYHEGRLDHLKAMQISNYNLYRLAREIGLGPFVLNEVLEPLINFTPPGYDALPQTHRSMVSVNDKGLADAMEALIGVVLMECGCGSAMKFMTGLGLKVELSGGVAVGSGRTGKALLRDDPGVAEELRQLISGLDVFEEHIGYKFRQPAYLLQAFTHSSFYQNRITDCYQRLEFIGDAILDFMVTRYLFSGTNRWLSPGELTDLRSALVNNKTFSLLAVQNNFHSHIKYNSPKIFALIRKYVEEARTENPNVIPISNDMLHFGMVEDDKKEKFSGYERAEDPKTLGDIFESVAGAIYLDSGCSLDAVWTVYYNMMKERIEFCLEHCPKNPVRVLYEYEGTNDVVFQPLEKLSNSKVRVTVDVKGKGSFQGIGNNVKAAKCSAAKEALRCLGHPAPTW</sequence>
<evidence type="ECO:0000256" key="3">
    <source>
        <dbReference type="ARBA" id="ARBA00022722"/>
    </source>
</evidence>
<dbReference type="Gene3D" id="3.30.160.380">
    <property type="entry name" value="Dicer dimerisation domain"/>
    <property type="match status" value="1"/>
</dbReference>
<dbReference type="GO" id="GO:0031054">
    <property type="term" value="P:pre-miRNA processing"/>
    <property type="evidence" value="ECO:0007669"/>
    <property type="project" value="InterPro"/>
</dbReference>
<evidence type="ECO:0000259" key="21">
    <source>
        <dbReference type="PROSITE" id="PS51194"/>
    </source>
</evidence>
<dbReference type="PROSITE" id="PS51327">
    <property type="entry name" value="DICER_DSRBF"/>
    <property type="match status" value="1"/>
</dbReference>
<evidence type="ECO:0000313" key="24">
    <source>
        <dbReference type="Proteomes" id="UP000192578"/>
    </source>
</evidence>
<dbReference type="InterPro" id="IPR000999">
    <property type="entry name" value="RNase_III_dom"/>
</dbReference>
<evidence type="ECO:0000259" key="19">
    <source>
        <dbReference type="PROSITE" id="PS50821"/>
    </source>
</evidence>
<feature type="domain" description="RNase III" evidence="18">
    <location>
        <begin position="1374"/>
        <end position="1541"/>
    </location>
</feature>
<dbReference type="InterPro" id="IPR044441">
    <property type="entry name" value="DICER_DSRM"/>
</dbReference>
<evidence type="ECO:0000256" key="1">
    <source>
        <dbReference type="ARBA" id="ARBA00001936"/>
    </source>
</evidence>
<dbReference type="SUPFAM" id="SSF54768">
    <property type="entry name" value="dsRNA-binding domain-like"/>
    <property type="match status" value="1"/>
</dbReference>
<dbReference type="SMART" id="SM00535">
    <property type="entry name" value="RIBOc"/>
    <property type="match status" value="2"/>
</dbReference>
<proteinExistence type="inferred from homology"/>
<evidence type="ECO:0000256" key="12">
    <source>
        <dbReference type="ARBA" id="ARBA00023158"/>
    </source>
</evidence>
<dbReference type="PANTHER" id="PTHR14950:SF37">
    <property type="entry name" value="ENDORIBONUCLEASE DICER"/>
    <property type="match status" value="1"/>
</dbReference>
<evidence type="ECO:0000256" key="14">
    <source>
        <dbReference type="ARBA" id="ARBA00035116"/>
    </source>
</evidence>
<dbReference type="InterPro" id="IPR048512">
    <property type="entry name" value="Dicer_platform"/>
</dbReference>
<gene>
    <name evidence="23" type="ORF">BV898_00540</name>
</gene>